<accession>A0A4Z1SRN7</accession>
<organism evidence="2 3">
    <name type="scientific">Giardia muris</name>
    <dbReference type="NCBI Taxonomy" id="5742"/>
    <lineage>
        <taxon>Eukaryota</taxon>
        <taxon>Metamonada</taxon>
        <taxon>Diplomonadida</taxon>
        <taxon>Hexamitidae</taxon>
        <taxon>Giardiinae</taxon>
        <taxon>Giardia</taxon>
    </lineage>
</organism>
<gene>
    <name evidence="2" type="ORF">GMRT_12748</name>
</gene>
<dbReference type="Proteomes" id="UP000315496">
    <property type="component" value="Chromosome 2"/>
</dbReference>
<feature type="domain" description="Nrap protein" evidence="1">
    <location>
        <begin position="578"/>
        <end position="652"/>
    </location>
</feature>
<dbReference type="PANTHER" id="PTHR17972">
    <property type="entry name" value="NUCLEOLAR RNA-ASSOCIATED PROTEIN"/>
    <property type="match status" value="1"/>
</dbReference>
<sequence>MNSAEEQLAMRQSAEAYYTDVLRKQAHDLLNGLTGSACGDVSSRAAVTAVARELSGFLHAAPDLPLSADLLKKYPCLCPPHLGELSDLQTESGPISLRPVGSCSFCSPWANDIVANVPGALSLYLDICVPLGPLTLADCQSGWCFLKRAIYLAGVLDYFLEKRLAVSKGKEGKAPTEYAEEDTIQQMIYDPRVVHIGVTYLEGYALLPVLTFFLDTSGDLPAGVSLPFSRNFLFRIVPQFTLAPDIFLKRNYTLSPILAFGDSRETEHATYLYDNVILICAEYEQLVAAACLPLATPALREATTLLFASFALNGVAARAHSVMAGVEVEKEDRAFSGLYPTHGITFLGTCAVMTRLLNANDVLATCSDGTTGLRVALMTLAESGAGLLSISSDFSPWLSGTTPSDLRVRNQGSLCPFLLLDVGYGVFYNYLCAVTAGLWRHLVYLTQCIRNELYGDGSSFTLFPSIFQTTNYTLMGGTTVHGFPGFDMLLTFEVKEDFFSGRNWAVPSLAHVIEGLLTQALVTFFSFAENIVTVLHWPGETSTPYINNTFHIYGKGTMDSKVTQPLHAWARPIVVIALKLGVTPLQSVSKAVYRGPKIPSSDGELFQKIFGPRAEKRRFEDGSVNQCLLAERHATADQQLRSLLQHLIIRHFDSMVCKQHLWSSEALLEHFSYLVPRVTDAQVVMTACNQLRVALMAAASDSSELPVDILAVTFPDSYGRLLSTNTPLISFQQGVQGAGEEFLATGRCITTMLTIQSRSAWPNDQGAIACLKTVMLHTLMTHLMTQRPSLRTVAALRSADGAFVTSRGSLHVDNVVYTSYLPSETQYYLRGSCLDLFLPVQHIEDHEGVERPAGTGCGIFFRLFLAIDNDYRIFEDNNSKVCKIRERYYRFMYEVAPAHSRAMQAFAKLNRAFIQTVILAKRWVSAHQIPLYSLTHSFIDTPAHPATSQLICKLYGQVESGEIAYNSFIELLQAEDEQMMDDNGEMEHIPSVFTRVCEAIRPLHTMLPPSARATMGFVSEEAIELIVALAFILHSRNGETQVTSALAGFRAFLAFWIEAYQDRSPFAQEYDLYDFSKRWCYEGRDLGNDEMDNFVISTYQDAVRHRKGSGQFSAENTEVVTVIDILVDVGLLLEGKGISKNDANLLLRTGNRILVKNSRLYATAGNKVVLFSAGMTSNGTQKAYLPPLLLRTEYDPSGSVFTAALTQETITRLGLCAEASLKALDMLFVSVEREYDLRAIFSATIPRAHAQLKVDPQLCHIVRCDNEDRSLPVRRIAPSSLSTISNVGKRDSARQGLKKHLVATSSVEFFERPPVGFSPYELCLPILARSLLPLGAIRVDTEQPQIVTVEVDGQVLKEARQRVVDCGANEMQDMVPTEGGYRRCPLLTLEGAILEAGCLLAGGEMSTRIADTGVGSSWSEGRTRKTKH</sequence>
<dbReference type="GO" id="GO:0006364">
    <property type="term" value="P:rRNA processing"/>
    <property type="evidence" value="ECO:0007669"/>
    <property type="project" value="TreeGrafter"/>
</dbReference>
<dbReference type="InterPro" id="IPR005554">
    <property type="entry name" value="NOL6/Upt22"/>
</dbReference>
<evidence type="ECO:0000259" key="1">
    <source>
        <dbReference type="Pfam" id="PF17404"/>
    </source>
</evidence>
<dbReference type="GO" id="GO:0006409">
    <property type="term" value="P:tRNA export from nucleus"/>
    <property type="evidence" value="ECO:0007669"/>
    <property type="project" value="TreeGrafter"/>
</dbReference>
<dbReference type="GO" id="GO:0034456">
    <property type="term" value="C:UTP-C complex"/>
    <property type="evidence" value="ECO:0007669"/>
    <property type="project" value="TreeGrafter"/>
</dbReference>
<keyword evidence="3" id="KW-1185">Reference proteome</keyword>
<dbReference type="EMBL" id="VDLU01000002">
    <property type="protein sequence ID" value="TNJ28584.1"/>
    <property type="molecule type" value="Genomic_DNA"/>
</dbReference>
<dbReference type="VEuPathDB" id="GiardiaDB:GMRT_12748"/>
<dbReference type="GO" id="GO:0032040">
    <property type="term" value="C:small-subunit processome"/>
    <property type="evidence" value="ECO:0007669"/>
    <property type="project" value="TreeGrafter"/>
</dbReference>
<dbReference type="GO" id="GO:0032545">
    <property type="term" value="C:CURI complex"/>
    <property type="evidence" value="ECO:0007669"/>
    <property type="project" value="TreeGrafter"/>
</dbReference>
<dbReference type="Pfam" id="PF17404">
    <property type="entry name" value="Nrap_D3"/>
    <property type="match status" value="1"/>
</dbReference>
<dbReference type="OrthoDB" id="10251401at2759"/>
<reference evidence="2 3" key="1">
    <citation type="submission" date="2019-05" db="EMBL/GenBank/DDBJ databases">
        <title>The compact genome of Giardia muris reveals important steps in the evolution of intestinal protozoan parasites.</title>
        <authorList>
            <person name="Xu F."/>
            <person name="Jimenez-Gonzalez A."/>
            <person name="Einarsson E."/>
            <person name="Astvaldsson A."/>
            <person name="Peirasmaki D."/>
            <person name="Eckmann L."/>
            <person name="Andersson J.O."/>
            <person name="Svard S.G."/>
            <person name="Jerlstrom-Hultqvist J."/>
        </authorList>
    </citation>
    <scope>NUCLEOTIDE SEQUENCE [LARGE SCALE GENOMIC DNA]</scope>
    <source>
        <strain evidence="2 3">Roberts-Thomson</strain>
    </source>
</reference>
<evidence type="ECO:0000313" key="3">
    <source>
        <dbReference type="Proteomes" id="UP000315496"/>
    </source>
</evidence>
<name>A0A4Z1SRN7_GIAMU</name>
<evidence type="ECO:0000313" key="2">
    <source>
        <dbReference type="EMBL" id="TNJ28584.1"/>
    </source>
</evidence>
<dbReference type="InterPro" id="IPR035368">
    <property type="entry name" value="Nrap_D3"/>
</dbReference>
<dbReference type="PANTHER" id="PTHR17972:SF0">
    <property type="entry name" value="NUCLEOLAR PROTEIN 6"/>
    <property type="match status" value="1"/>
</dbReference>
<comment type="caution">
    <text evidence="2">The sequence shown here is derived from an EMBL/GenBank/DDBJ whole genome shotgun (WGS) entry which is preliminary data.</text>
</comment>
<protein>
    <recommendedName>
        <fullName evidence="1">Nrap protein domain-containing protein</fullName>
    </recommendedName>
</protein>
<proteinExistence type="predicted"/>